<dbReference type="Proteomes" id="UP000179860">
    <property type="component" value="Plasmid pl3WSM5005"/>
</dbReference>
<keyword evidence="2" id="KW-1185">Reference proteome</keyword>
<keyword evidence="1" id="KW-0614">Plasmid</keyword>
<protein>
    <submittedName>
        <fullName evidence="1">Translesion DNA synthesis-associated protein ImuA</fullName>
    </submittedName>
</protein>
<sequence length="234" mass="25061">MPALPTNVEDIHPALWKGSQLGRAAGVTVEPGYQALSAELPGGGWPLGALIDMMPQQSGIGELRILAPALAKLASRPIVLLKPVQTPNIHGLAHIGLPLENLMLLRPSNTADTLWSAEQILRAKTCGALLVWQQHVREESLRRLRLAAKSGDSLLVLFRPLAAAADASPAELRLCLRPVDKGVSVDIVKRRGPTMDGPIQIELRPSPILLSPHGRSRRAAPTLVPQWTPLGADA</sequence>
<evidence type="ECO:0000313" key="2">
    <source>
        <dbReference type="Proteomes" id="UP000179860"/>
    </source>
</evidence>
<proteinExistence type="predicted"/>
<accession>A0ACA8AX65</accession>
<geneLocation type="plasmid" evidence="1 2">
    <name>pl3WSM5005</name>
</geneLocation>
<organism evidence="1 2">
    <name type="scientific">Paraburkholderia sprentiae WSM5005</name>
    <dbReference type="NCBI Taxonomy" id="754502"/>
    <lineage>
        <taxon>Bacteria</taxon>
        <taxon>Pseudomonadati</taxon>
        <taxon>Pseudomonadota</taxon>
        <taxon>Betaproteobacteria</taxon>
        <taxon>Burkholderiales</taxon>
        <taxon>Burkholderiaceae</taxon>
        <taxon>Paraburkholderia</taxon>
    </lineage>
</organism>
<dbReference type="EMBL" id="CP017564">
    <property type="protein sequence ID" value="APA90257.1"/>
    <property type="molecule type" value="Genomic_DNA"/>
</dbReference>
<reference evidence="1" key="2">
    <citation type="submission" date="2021-06" db="EMBL/GenBank/DDBJ databases">
        <authorList>
            <person name="Rogers T.H."/>
            <person name="Ramsay J.P."/>
            <person name="Wang P."/>
            <person name="Terpolilli J."/>
        </authorList>
    </citation>
    <scope>NUCLEOTIDE SEQUENCE</scope>
    <source>
        <strain evidence="1">WSM5005</strain>
        <plasmid evidence="1">pl3WSM5005</plasmid>
    </source>
</reference>
<evidence type="ECO:0000313" key="1">
    <source>
        <dbReference type="EMBL" id="APA90257.1"/>
    </source>
</evidence>
<gene>
    <name evidence="1" type="primary">imuA</name>
    <name evidence="1" type="ORF">BJG93_34660</name>
</gene>
<name>A0ACA8AX65_9BURK</name>
<reference evidence="1" key="1">
    <citation type="submission" date="2016-09" db="EMBL/GenBank/DDBJ databases">
        <title>The Complete Genome of Burkholderia sprentiae wsm5005.</title>
        <authorList>
            <person name="De Meyer S."/>
            <person name="Wang P."/>
            <person name="Terpolilli J."/>
        </authorList>
    </citation>
    <scope>NUCLEOTIDE SEQUENCE</scope>
    <source>
        <strain evidence="1">WSM5005</strain>
        <plasmid evidence="1">pl3WSM5005</plasmid>
    </source>
</reference>